<comment type="caution">
    <text evidence="1">The sequence shown here is derived from an EMBL/GenBank/DDBJ whole genome shotgun (WGS) entry which is preliminary data.</text>
</comment>
<proteinExistence type="predicted"/>
<reference evidence="1 2" key="1">
    <citation type="journal article" date="2015" name="Nature">
        <title>rRNA introns, odd ribosomes, and small enigmatic genomes across a large radiation of phyla.</title>
        <authorList>
            <person name="Brown C.T."/>
            <person name="Hug L.A."/>
            <person name="Thomas B.C."/>
            <person name="Sharon I."/>
            <person name="Castelle C.J."/>
            <person name="Singh A."/>
            <person name="Wilkins M.J."/>
            <person name="Williams K.H."/>
            <person name="Banfield J.F."/>
        </authorList>
    </citation>
    <scope>NUCLEOTIDE SEQUENCE [LARGE SCALE GENOMIC DNA]</scope>
</reference>
<evidence type="ECO:0000313" key="2">
    <source>
        <dbReference type="Proteomes" id="UP000033980"/>
    </source>
</evidence>
<feature type="non-terminal residue" evidence="1">
    <location>
        <position position="1"/>
    </location>
</feature>
<name>A0A0G1D4K8_9BACT</name>
<organism evidence="1 2">
    <name type="scientific">Candidatus Collierbacteria bacterium GW2011_GWC2_43_12</name>
    <dbReference type="NCBI Taxonomy" id="1618390"/>
    <lineage>
        <taxon>Bacteria</taxon>
        <taxon>Candidatus Collieribacteriota</taxon>
    </lineage>
</organism>
<gene>
    <name evidence="1" type="ORF">UV68_C0040G0001</name>
</gene>
<dbReference type="Proteomes" id="UP000033980">
    <property type="component" value="Unassembled WGS sequence"/>
</dbReference>
<protein>
    <submittedName>
        <fullName evidence="1">Uncharacterized protein</fullName>
    </submittedName>
</protein>
<accession>A0A0G1D4K8</accession>
<sequence>KYLNYYNHRRLHLSLDLQTPTEFVAKVLT</sequence>
<dbReference type="AlphaFoldDB" id="A0A0G1D4K8"/>
<dbReference type="EMBL" id="LCFK01000040">
    <property type="protein sequence ID" value="KKS92639.1"/>
    <property type="molecule type" value="Genomic_DNA"/>
</dbReference>
<evidence type="ECO:0000313" key="1">
    <source>
        <dbReference type="EMBL" id="KKS92639.1"/>
    </source>
</evidence>